<dbReference type="AlphaFoldDB" id="A0A6S6W275"/>
<evidence type="ECO:0000313" key="2">
    <source>
        <dbReference type="Proteomes" id="UP000472372"/>
    </source>
</evidence>
<proteinExistence type="predicted"/>
<dbReference type="EMBL" id="HG992981">
    <property type="protein sequence ID" value="CAE7174467.1"/>
    <property type="molecule type" value="Genomic_DNA"/>
</dbReference>
<sequence>MSTAEVFSALGTPARTAARVLLAPRYILNGFAPLRAWKANAYARARYGPLYKYRLWLLFDCRELEVLEKILNEGSDEDVLRMREAKLEQFKLVALVGALLATLALQALSMPLLAETTFIVRSSFTVSTTLSLLATFFTCIQQRELGVVYKASTFRMWLSNGIRYTNSSNQVVLQSSLASLTLMEAPYELISLAVANFVTGMAAYMWGIYKQRLDLQKESGWAERVAVIVYFAFGTGFAFAMFPVLLGSKDRELKVAAAEEEEEEKRADMEMGVVAARKEMRWDPEAESESRGRQSC</sequence>
<reference evidence="1" key="1">
    <citation type="submission" date="2021-02" db="EMBL/GenBank/DDBJ databases">
        <authorList>
            <person name="Syme A R."/>
            <person name="Syme A R."/>
            <person name="Moolhuijzen P."/>
        </authorList>
    </citation>
    <scope>NUCLEOTIDE SEQUENCE</scope>
    <source>
        <strain evidence="1">W1-1</strain>
    </source>
</reference>
<accession>A0A6S6W275</accession>
<organism evidence="1 2">
    <name type="scientific">Pyrenophora teres f. teres</name>
    <dbReference type="NCBI Taxonomy" id="97479"/>
    <lineage>
        <taxon>Eukaryota</taxon>
        <taxon>Fungi</taxon>
        <taxon>Dikarya</taxon>
        <taxon>Ascomycota</taxon>
        <taxon>Pezizomycotina</taxon>
        <taxon>Dothideomycetes</taxon>
        <taxon>Pleosporomycetidae</taxon>
        <taxon>Pleosporales</taxon>
        <taxon>Pleosporineae</taxon>
        <taxon>Pleosporaceae</taxon>
        <taxon>Pyrenophora</taxon>
    </lineage>
</organism>
<protein>
    <submittedName>
        <fullName evidence="1">Uncharacterized protein</fullName>
    </submittedName>
</protein>
<evidence type="ECO:0000313" key="1">
    <source>
        <dbReference type="EMBL" id="CAE7174467.1"/>
    </source>
</evidence>
<dbReference type="Proteomes" id="UP000472372">
    <property type="component" value="Chromosome 5"/>
</dbReference>
<gene>
    <name evidence="1" type="ORF">PTTW11_05638</name>
</gene>
<name>A0A6S6W275_9PLEO</name>